<protein>
    <recommendedName>
        <fullName evidence="2">CBU-0592-like domain-containing protein</fullName>
    </recommendedName>
</protein>
<feature type="transmembrane region" description="Helical" evidence="1">
    <location>
        <begin position="36"/>
        <end position="52"/>
    </location>
</feature>
<proteinExistence type="predicted"/>
<feature type="domain" description="CBU-0592-like" evidence="2">
    <location>
        <begin position="4"/>
        <end position="78"/>
    </location>
</feature>
<dbReference type="InterPro" id="IPR058058">
    <property type="entry name" value="CBU_0592-like"/>
</dbReference>
<dbReference type="EMBL" id="CP094326">
    <property type="protein sequence ID" value="UNY97956.1"/>
    <property type="molecule type" value="Genomic_DNA"/>
</dbReference>
<sequence length="82" mass="9448">MNIYEIVGWIGSFVYLLAYILLTFDKLRADKIPYQVLNVLGGLCLVICAYDTKDRPNFFTNLVWMIIGLTAITMIVQKKKRS</sequence>
<feature type="transmembrane region" description="Helical" evidence="1">
    <location>
        <begin position="6"/>
        <end position="24"/>
    </location>
</feature>
<name>A0ABY3YKE0_9FLAO</name>
<keyword evidence="1" id="KW-1133">Transmembrane helix</keyword>
<reference evidence="3 4" key="1">
    <citation type="journal article" date="2018" name="Int. J. Syst. Evol. Microbiol.">
        <title>Zhouia spongiae sp. nov., isolated from a marine sponge.</title>
        <authorList>
            <person name="Zhuang L."/>
            <person name="Lin B."/>
            <person name="Qin F."/>
            <person name="Luo L."/>
        </authorList>
    </citation>
    <scope>NUCLEOTIDE SEQUENCE [LARGE SCALE GENOMIC DNA]</scope>
    <source>
        <strain evidence="3 4">HN-Y44</strain>
    </source>
</reference>
<organism evidence="3 4">
    <name type="scientific">Zhouia spongiae</name>
    <dbReference type="NCBI Taxonomy" id="2202721"/>
    <lineage>
        <taxon>Bacteria</taxon>
        <taxon>Pseudomonadati</taxon>
        <taxon>Bacteroidota</taxon>
        <taxon>Flavobacteriia</taxon>
        <taxon>Flavobacteriales</taxon>
        <taxon>Flavobacteriaceae</taxon>
        <taxon>Zhouia</taxon>
    </lineage>
</organism>
<evidence type="ECO:0000313" key="3">
    <source>
        <dbReference type="EMBL" id="UNY97956.1"/>
    </source>
</evidence>
<dbReference type="Proteomes" id="UP000829476">
    <property type="component" value="Chromosome"/>
</dbReference>
<evidence type="ECO:0000256" key="1">
    <source>
        <dbReference type="SAM" id="Phobius"/>
    </source>
</evidence>
<keyword evidence="1" id="KW-0812">Transmembrane</keyword>
<gene>
    <name evidence="3" type="ORF">MQE36_12775</name>
</gene>
<keyword evidence="1" id="KW-0472">Membrane</keyword>
<dbReference type="RefSeq" id="WP_242936367.1">
    <property type="nucleotide sequence ID" value="NZ_CP094326.1"/>
</dbReference>
<evidence type="ECO:0000313" key="4">
    <source>
        <dbReference type="Proteomes" id="UP000829476"/>
    </source>
</evidence>
<accession>A0ABY3YKE0</accession>
<keyword evidence="4" id="KW-1185">Reference proteome</keyword>
<feature type="transmembrane region" description="Helical" evidence="1">
    <location>
        <begin position="58"/>
        <end position="76"/>
    </location>
</feature>
<dbReference type="NCBIfam" id="NF047864">
    <property type="entry name" value="CBU_0592_membra"/>
    <property type="match status" value="1"/>
</dbReference>
<dbReference type="Pfam" id="PF26604">
    <property type="entry name" value="CBU_0592"/>
    <property type="match status" value="1"/>
</dbReference>
<evidence type="ECO:0000259" key="2">
    <source>
        <dbReference type="Pfam" id="PF26604"/>
    </source>
</evidence>